<gene>
    <name evidence="1" type="ORF">NNC64_05535</name>
</gene>
<dbReference type="Pfam" id="PF08902">
    <property type="entry name" value="DUF1848"/>
    <property type="match status" value="1"/>
</dbReference>
<evidence type="ECO:0000313" key="1">
    <source>
        <dbReference type="EMBL" id="MCP9564031.1"/>
    </source>
</evidence>
<proteinExistence type="predicted"/>
<protein>
    <submittedName>
        <fullName evidence="1">DUF1848 domain-containing protein</fullName>
    </submittedName>
</protein>
<evidence type="ECO:0000313" key="2">
    <source>
        <dbReference type="Proteomes" id="UP001205531"/>
    </source>
</evidence>
<dbReference type="AlphaFoldDB" id="A0AAW5IML2"/>
<dbReference type="EMBL" id="JANDWZ010000008">
    <property type="protein sequence ID" value="MCP9564031.1"/>
    <property type="molecule type" value="Genomic_DNA"/>
</dbReference>
<dbReference type="RefSeq" id="WP_254951933.1">
    <property type="nucleotide sequence ID" value="NZ_JANDWY010000012.1"/>
</dbReference>
<accession>A0AAW5IML2</accession>
<organism evidence="1 2">
    <name type="scientific">Segatella copri</name>
    <dbReference type="NCBI Taxonomy" id="165179"/>
    <lineage>
        <taxon>Bacteria</taxon>
        <taxon>Pseudomonadati</taxon>
        <taxon>Bacteroidota</taxon>
        <taxon>Bacteroidia</taxon>
        <taxon>Bacteroidales</taxon>
        <taxon>Prevotellaceae</taxon>
        <taxon>Segatella</taxon>
    </lineage>
</organism>
<name>A0AAW5IML2_9BACT</name>
<sequence>MAIWTKQRLPRENGELVDMQVPVLVSASRSTDIPAFYADWFFYRLDKAGYSAWTNPFNGVKSYVSYKDTRFIVFWSKNPKPLLQYLPVLKQRGIGCYIQYSLNDYEEEGLEKNVPPLSQRIETFKLLVDTLGKGHVVWRFDPLVLSDSIDIDRLLDKIENIGNQLLGYTEKLVFSFADILSYRKVQANLQKANVNYIDWQEWQMREFSQKLSVLNKKWNYELATCGEKIDLTEFGINKNHCVDDKLIIKLAYNDKKLMDYLKVKMYSMPQASLFGETEPLPEGAIILPNGKYALHGDNKDKGQRAFCGCIKSKDIGEYNTCVHGCEYCYANASKLSAVMNYKCHKDNPWSETITGK</sequence>
<comment type="caution">
    <text evidence="1">The sequence shown here is derived from an EMBL/GenBank/DDBJ whole genome shotgun (WGS) entry which is preliminary data.</text>
</comment>
<dbReference type="Proteomes" id="UP001205531">
    <property type="component" value="Unassembled WGS sequence"/>
</dbReference>
<dbReference type="InterPro" id="IPR014998">
    <property type="entry name" value="DUF1848"/>
</dbReference>
<reference evidence="1" key="1">
    <citation type="submission" date="2022-07" db="EMBL/GenBank/DDBJ databases">
        <title>Prevotella copri.</title>
        <authorList>
            <person name="Yang C."/>
        </authorList>
    </citation>
    <scope>NUCLEOTIDE SEQUENCE</scope>
    <source>
        <strain evidence="1">HF2107</strain>
    </source>
</reference>